<dbReference type="FunFam" id="3.40.50.10140:FF:000009">
    <property type="entry name" value="X-linked interleukin-1 receptor accessory protein-like 1"/>
    <property type="match status" value="1"/>
</dbReference>
<keyword evidence="2" id="KW-0325">Glycoprotein</keyword>
<keyword evidence="1" id="KW-1015">Disulfide bond</keyword>
<proteinExistence type="predicted"/>
<dbReference type="EMBL" id="JBBPFD010000012">
    <property type="protein sequence ID" value="KAK7905098.1"/>
    <property type="molecule type" value="Genomic_DNA"/>
</dbReference>
<organism evidence="7 8">
    <name type="scientific">Mugilogobius chulae</name>
    <name type="common">yellowstripe goby</name>
    <dbReference type="NCBI Taxonomy" id="88201"/>
    <lineage>
        <taxon>Eukaryota</taxon>
        <taxon>Metazoa</taxon>
        <taxon>Chordata</taxon>
        <taxon>Craniata</taxon>
        <taxon>Vertebrata</taxon>
        <taxon>Euteleostomi</taxon>
        <taxon>Actinopterygii</taxon>
        <taxon>Neopterygii</taxon>
        <taxon>Teleostei</taxon>
        <taxon>Neoteleostei</taxon>
        <taxon>Acanthomorphata</taxon>
        <taxon>Gobiaria</taxon>
        <taxon>Gobiiformes</taxon>
        <taxon>Gobioidei</taxon>
        <taxon>Gobiidae</taxon>
        <taxon>Gobionellinae</taxon>
        <taxon>Mugilogobius</taxon>
    </lineage>
</organism>
<evidence type="ECO:0000256" key="5">
    <source>
        <dbReference type="SAM" id="SignalP"/>
    </source>
</evidence>
<evidence type="ECO:0000256" key="1">
    <source>
        <dbReference type="ARBA" id="ARBA00023157"/>
    </source>
</evidence>
<keyword evidence="4" id="KW-0812">Transmembrane</keyword>
<feature type="transmembrane region" description="Helical" evidence="4">
    <location>
        <begin position="314"/>
        <end position="340"/>
    </location>
</feature>
<protein>
    <recommendedName>
        <fullName evidence="6">TIR domain-containing protein</fullName>
    </recommendedName>
</protein>
<keyword evidence="3" id="KW-0393">Immunoglobulin domain</keyword>
<evidence type="ECO:0000313" key="8">
    <source>
        <dbReference type="Proteomes" id="UP001460270"/>
    </source>
</evidence>
<keyword evidence="4" id="KW-0472">Membrane</keyword>
<evidence type="ECO:0000256" key="2">
    <source>
        <dbReference type="ARBA" id="ARBA00023180"/>
    </source>
</evidence>
<dbReference type="SUPFAM" id="SSF52200">
    <property type="entry name" value="Toll/Interleukin receptor TIR domain"/>
    <property type="match status" value="1"/>
</dbReference>
<feature type="signal peptide" evidence="5">
    <location>
        <begin position="1"/>
        <end position="26"/>
    </location>
</feature>
<dbReference type="PANTHER" id="PTHR11890">
    <property type="entry name" value="INTERLEUKIN-1 RECEPTOR FAMILY MEMBER"/>
    <property type="match status" value="1"/>
</dbReference>
<comment type="caution">
    <text evidence="7">The sequence shown here is derived from an EMBL/GenBank/DDBJ whole genome shotgun (WGS) entry which is preliminary data.</text>
</comment>
<dbReference type="PRINTS" id="PR01537">
    <property type="entry name" value="INTRLKN1R1F"/>
</dbReference>
<gene>
    <name evidence="7" type="ORF">WMY93_017705</name>
</gene>
<dbReference type="PROSITE" id="PS50104">
    <property type="entry name" value="TIR"/>
    <property type="match status" value="1"/>
</dbReference>
<evidence type="ECO:0000259" key="6">
    <source>
        <dbReference type="PROSITE" id="PS50104"/>
    </source>
</evidence>
<evidence type="ECO:0000256" key="3">
    <source>
        <dbReference type="ARBA" id="ARBA00023319"/>
    </source>
</evidence>
<dbReference type="AlphaFoldDB" id="A0AAW0NQ56"/>
<dbReference type="GO" id="GO:0007165">
    <property type="term" value="P:signal transduction"/>
    <property type="evidence" value="ECO:0007669"/>
    <property type="project" value="InterPro"/>
</dbReference>
<dbReference type="Gene3D" id="3.40.50.10140">
    <property type="entry name" value="Toll/interleukin-1 receptor homology (TIR) domain"/>
    <property type="match status" value="1"/>
</dbReference>
<dbReference type="Pfam" id="PF01582">
    <property type="entry name" value="TIR"/>
    <property type="match status" value="1"/>
</dbReference>
<dbReference type="InterPro" id="IPR013783">
    <property type="entry name" value="Ig-like_fold"/>
</dbReference>
<dbReference type="InterPro" id="IPR035897">
    <property type="entry name" value="Toll_tir_struct_dom_sf"/>
</dbReference>
<keyword evidence="5" id="KW-0732">Signal</keyword>
<evidence type="ECO:0000313" key="7">
    <source>
        <dbReference type="EMBL" id="KAK7905098.1"/>
    </source>
</evidence>
<feature type="domain" description="TIR" evidence="6">
    <location>
        <begin position="356"/>
        <end position="525"/>
    </location>
</feature>
<feature type="chain" id="PRO_5043754615" description="TIR domain-containing protein" evidence="5">
    <location>
        <begin position="27"/>
        <end position="588"/>
    </location>
</feature>
<dbReference type="PANTHER" id="PTHR11890:SF26">
    <property type="entry name" value="INTERLEUKIN-1 RECEPTOR TYPE 1"/>
    <property type="match status" value="1"/>
</dbReference>
<dbReference type="InterPro" id="IPR015621">
    <property type="entry name" value="IL-1_rcpt_fam"/>
</dbReference>
<dbReference type="SMART" id="SM00255">
    <property type="entry name" value="TIR"/>
    <property type="match status" value="1"/>
</dbReference>
<sequence>MKVLMDSTLLLTFLLLLALLWTSSHSSTGPEQVHCAVPDLDHLFLLEGESLWFIPYGVDQNSSFTWYWNNSQDVLQLSSEETDPVHAHGPALFVLNATTERSGCFLLWEKDFEGSLKEYYHVLVHMVPKDSKDRLFSVTQSGTNTIPQCPNHVYDTCERSGNLSWHKGCVQLPGQDQEYVVIPDAKTEDQYDCVCTWSHQNHLYQTVGTTRVIINGARLRLNCTVLCGTNLPAKQCVAVWRAKNSDLDSEGYNLTKHVDIDRSKKTIVIQTLTIERVSAAHFEDTFECVGMGRFGDPVSISVQLQPRQSILSLAAPWLCVFLLFVFIAVTVKCFVVDLVLLSRRLFPFRMGDTELKDFDAYVVYQQQSQDKPTEEALGHFVFQDLPHVLENKCGYRLFIHGRDDLPGEDHVELVEERMRKSRRLMVILTPHSGSEVTDKYQPSEGYDWQVNHSSLSSQCGLHQALVQRDLSVILIQLGETGPGGYSHLPPALQHLIQKSAPIMWTQESRTARVNSRFWKRVRYLMPATPVKASQNMLLSSSRTRQNVRGRSYRLCCGLTSSRCTVAQGSDWTESQKRRELSRKSQKKA</sequence>
<dbReference type="Proteomes" id="UP001460270">
    <property type="component" value="Unassembled WGS sequence"/>
</dbReference>
<evidence type="ECO:0000256" key="4">
    <source>
        <dbReference type="SAM" id="Phobius"/>
    </source>
</evidence>
<accession>A0AAW0NQ56</accession>
<dbReference type="Gene3D" id="2.60.40.10">
    <property type="entry name" value="Immunoglobulins"/>
    <property type="match status" value="1"/>
</dbReference>
<keyword evidence="4" id="KW-1133">Transmembrane helix</keyword>
<name>A0AAW0NQ56_9GOBI</name>
<keyword evidence="8" id="KW-1185">Reference proteome</keyword>
<reference evidence="8" key="1">
    <citation type="submission" date="2024-04" db="EMBL/GenBank/DDBJ databases">
        <title>Salinicola lusitanus LLJ914,a marine bacterium isolated from the Okinawa Trough.</title>
        <authorList>
            <person name="Li J."/>
        </authorList>
    </citation>
    <scope>NUCLEOTIDE SEQUENCE [LARGE SCALE GENOMIC DNA]</scope>
</reference>
<dbReference type="InterPro" id="IPR000157">
    <property type="entry name" value="TIR_dom"/>
</dbReference>